<dbReference type="EC" id="3.1.1.-" evidence="4"/>
<comment type="similarity">
    <text evidence="1 4">Belongs to the type-B carboxylesterase/lipase family.</text>
</comment>
<keyword evidence="6" id="KW-1185">Reference proteome</keyword>
<organism evidence="6 7">
    <name type="scientific">Plectus sambesii</name>
    <dbReference type="NCBI Taxonomy" id="2011161"/>
    <lineage>
        <taxon>Eukaryota</taxon>
        <taxon>Metazoa</taxon>
        <taxon>Ecdysozoa</taxon>
        <taxon>Nematoda</taxon>
        <taxon>Chromadorea</taxon>
        <taxon>Plectida</taxon>
        <taxon>Plectina</taxon>
        <taxon>Plectoidea</taxon>
        <taxon>Plectidae</taxon>
        <taxon>Plectus</taxon>
    </lineage>
</organism>
<evidence type="ECO:0000259" key="5">
    <source>
        <dbReference type="Pfam" id="PF00135"/>
    </source>
</evidence>
<dbReference type="InterPro" id="IPR019826">
    <property type="entry name" value="Carboxylesterase_B_AS"/>
</dbReference>
<dbReference type="WBParaSite" id="PSAMB.scaffold1766size28005.g14964.t1">
    <property type="protein sequence ID" value="PSAMB.scaffold1766size28005.g14964.t1"/>
    <property type="gene ID" value="PSAMB.scaffold1766size28005.g14964"/>
</dbReference>
<dbReference type="PROSITE" id="PS00122">
    <property type="entry name" value="CARBOXYLESTERASE_B_1"/>
    <property type="match status" value="1"/>
</dbReference>
<feature type="domain" description="Carboxylesterase type B" evidence="5">
    <location>
        <begin position="29"/>
        <end position="569"/>
    </location>
</feature>
<accession>A0A914VBY0</accession>
<feature type="chain" id="PRO_5038155656" description="Carboxylic ester hydrolase" evidence="4">
    <location>
        <begin position="19"/>
        <end position="628"/>
    </location>
</feature>
<evidence type="ECO:0000313" key="6">
    <source>
        <dbReference type="Proteomes" id="UP000887566"/>
    </source>
</evidence>
<dbReference type="Proteomes" id="UP000887566">
    <property type="component" value="Unplaced"/>
</dbReference>
<dbReference type="InterPro" id="IPR002018">
    <property type="entry name" value="CarbesteraseB"/>
</dbReference>
<evidence type="ECO:0000256" key="4">
    <source>
        <dbReference type="RuleBase" id="RU361235"/>
    </source>
</evidence>
<dbReference type="AlphaFoldDB" id="A0A914VBY0"/>
<feature type="signal peptide" evidence="4">
    <location>
        <begin position="1"/>
        <end position="18"/>
    </location>
</feature>
<proteinExistence type="inferred from homology"/>
<evidence type="ECO:0000256" key="1">
    <source>
        <dbReference type="ARBA" id="ARBA00005964"/>
    </source>
</evidence>
<dbReference type="Gene3D" id="3.40.50.1820">
    <property type="entry name" value="alpha/beta hydrolase"/>
    <property type="match status" value="1"/>
</dbReference>
<keyword evidence="3 4" id="KW-0378">Hydrolase</keyword>
<dbReference type="SUPFAM" id="SSF53474">
    <property type="entry name" value="alpha/beta-Hydrolases"/>
    <property type="match status" value="1"/>
</dbReference>
<dbReference type="InterPro" id="IPR029058">
    <property type="entry name" value="AB_hydrolase_fold"/>
</dbReference>
<evidence type="ECO:0000313" key="7">
    <source>
        <dbReference type="WBParaSite" id="PSAMB.scaffold1766size28005.g14964.t1"/>
    </source>
</evidence>
<name>A0A914VBY0_9BILA</name>
<evidence type="ECO:0000256" key="3">
    <source>
        <dbReference type="ARBA" id="ARBA00022801"/>
    </source>
</evidence>
<evidence type="ECO:0000256" key="2">
    <source>
        <dbReference type="ARBA" id="ARBA00022487"/>
    </source>
</evidence>
<protein>
    <recommendedName>
        <fullName evidence="4">Carboxylic ester hydrolase</fullName>
        <ecNumber evidence="4">3.1.1.-</ecNumber>
    </recommendedName>
</protein>
<reference evidence="7" key="1">
    <citation type="submission" date="2022-11" db="UniProtKB">
        <authorList>
            <consortium name="WormBaseParasite"/>
        </authorList>
    </citation>
    <scope>IDENTIFICATION</scope>
</reference>
<dbReference type="InterPro" id="IPR050309">
    <property type="entry name" value="Type-B_Carboxylest/Lipase"/>
</dbReference>
<dbReference type="PANTHER" id="PTHR11559">
    <property type="entry name" value="CARBOXYLESTERASE"/>
    <property type="match status" value="1"/>
</dbReference>
<sequence length="628" mass="68540">MSLLLFSIAAVLSQQTVASLLGHVGFINVTSKLGVITGVQVDLDTLNHTVYRGKADVFLGIPYAQPPTGINRFQLPQPISAWTTPLNATAYSTKCPQAEQDLASGPDLVEDENCLYMNIYRPTGTLANSTLPVMIWLFGGGFTGGSLIEYSPTEGIITNLVSRGVIVVTINYRLGIFGFFTTYTDAFPSNLGLRDQVAAFKWVRSNIDSFGGDPTKVTIFGESAGACSVSMHTVSPLSKGTFDQGIIESGALAGLRQYCLQPSSNIGAPDNANLIIAKQLCQLSDLEWQKKSFDGLSSCLRPMSWQTIMNITKTLNLSAGPGIDGPGGFLPDNPENLVKSRQNIPMIIGANRDEGATGILFDLLRGASALAYNEQSFHAAINDSGIADQTGGQSMKDVVLPLLDLSYRQSACPMPLSSNDSSTWIHTISEVISDIYTRSVALREAKLWRDASNNSQVYLYNFEYSGDAIKFYVPGFQPNPVIHTEELSYVFIWEAFSFFDLNNVTASDRAMINFMGTMWTNFAKYGDPTPNSVRSALPFKWLPFDATNNYLSINNDTIEMKANYYPKADQIFNQIIPNIVEKVQQSALTPTPTTESTHAATTSSAVTYVSSFLTLIFSIAIVFSRIPF</sequence>
<dbReference type="GO" id="GO:0052689">
    <property type="term" value="F:carboxylic ester hydrolase activity"/>
    <property type="evidence" value="ECO:0007669"/>
    <property type="project" value="UniProtKB-KW"/>
</dbReference>
<dbReference type="Pfam" id="PF00135">
    <property type="entry name" value="COesterase"/>
    <property type="match status" value="1"/>
</dbReference>
<keyword evidence="2" id="KW-0719">Serine esterase</keyword>
<keyword evidence="4" id="KW-0732">Signal</keyword>